<evidence type="ECO:0000256" key="1">
    <source>
        <dbReference type="ARBA" id="ARBA00001947"/>
    </source>
</evidence>
<feature type="domain" description="Alcohol dehydrogenase-like N-terminal" evidence="9">
    <location>
        <begin position="26"/>
        <end position="131"/>
    </location>
</feature>
<dbReference type="GO" id="GO:0008270">
    <property type="term" value="F:zinc ion binding"/>
    <property type="evidence" value="ECO:0007669"/>
    <property type="project" value="InterPro"/>
</dbReference>
<dbReference type="Proteomes" id="UP000177798">
    <property type="component" value="Chromosome 2"/>
</dbReference>
<dbReference type="PANTHER" id="PTHR42813:SF3">
    <property type="entry name" value="GLUTATHIONE-INDEPENDENT FORMALDEHYDE DEHYDROGENASE"/>
    <property type="match status" value="1"/>
</dbReference>
<evidence type="ECO:0000256" key="5">
    <source>
        <dbReference type="ARBA" id="ARBA00023002"/>
    </source>
</evidence>
<dbReference type="Gene3D" id="3.90.180.10">
    <property type="entry name" value="Medium-chain alcohol dehydrogenases, catalytic domain"/>
    <property type="match status" value="1"/>
</dbReference>
<dbReference type="InterPro" id="IPR011032">
    <property type="entry name" value="GroES-like_sf"/>
</dbReference>
<feature type="domain" description="Alcohol dehydrogenase-like C-terminal" evidence="8">
    <location>
        <begin position="175"/>
        <end position="246"/>
    </location>
</feature>
<evidence type="ECO:0000259" key="8">
    <source>
        <dbReference type="Pfam" id="PF00107"/>
    </source>
</evidence>
<dbReference type="InterPro" id="IPR013149">
    <property type="entry name" value="ADH-like_C"/>
</dbReference>
<evidence type="ECO:0000259" key="9">
    <source>
        <dbReference type="Pfam" id="PF08240"/>
    </source>
</evidence>
<dbReference type="OrthoDB" id="3941538at2759"/>
<proteinExistence type="inferred from homology"/>
<dbReference type="PANTHER" id="PTHR42813">
    <property type="entry name" value="ZINC-TYPE ALCOHOL DEHYDROGENASE-LIKE"/>
    <property type="match status" value="1"/>
</dbReference>
<gene>
    <name evidence="10" type="ORF">sscle_02g017800</name>
</gene>
<dbReference type="CDD" id="cd08282">
    <property type="entry name" value="PFDH_like"/>
    <property type="match status" value="1"/>
</dbReference>
<comment type="cofactor">
    <cofactor evidence="1 7">
        <name>Zn(2+)</name>
        <dbReference type="ChEBI" id="CHEBI:29105"/>
    </cofactor>
</comment>
<dbReference type="SUPFAM" id="SSF51735">
    <property type="entry name" value="NAD(P)-binding Rossmann-fold domains"/>
    <property type="match status" value="1"/>
</dbReference>
<evidence type="ECO:0000256" key="7">
    <source>
        <dbReference type="RuleBase" id="RU361277"/>
    </source>
</evidence>
<keyword evidence="4 7" id="KW-0862">Zinc</keyword>
<dbReference type="KEGG" id="ssl:SS1G_04306"/>
<sequence length="368" mass="39302">MRAVIWAGVPFQMNVTNLPMPTVQSPTDALVRITTAAICGTDLHVYHGVYGSSNVPYTIGHEAIGVISEIGSAVTGFSVGDRVIIPDGVQDGHIGGQSHLAYGLGSDYGMSDGLQAEYARVPWADGNLMAIPPSNGTNLDNDYLLVGDIWGTAWGAIDYSGFQPGDTVAVFGAGPVGLLAAYTAILRGASRVYSVDHVPERLKIAESIGAIPINFNNSDPVEQILRYEPQGVRRSLDCIGFEAVDQQGNPRENEVIMNMIAVTGQQGGIGQIGIFGASNTSTGTPLADTLSHTIDFPMSDFFSKGLSMRSGPVDIEAVAPNLIELISSGRARPSFIVSSEINIEQAPEYFRRFDEHLETKVMIRFPEA</sequence>
<dbReference type="SUPFAM" id="SSF50129">
    <property type="entry name" value="GroES-like"/>
    <property type="match status" value="1"/>
</dbReference>
<dbReference type="AlphaFoldDB" id="A0A1D9PWE5"/>
<dbReference type="RefSeq" id="XP_001594499.1">
    <property type="nucleotide sequence ID" value="XM_001594449.1"/>
</dbReference>
<evidence type="ECO:0000256" key="6">
    <source>
        <dbReference type="ARBA" id="ARBA00023027"/>
    </source>
</evidence>
<evidence type="ECO:0000256" key="2">
    <source>
        <dbReference type="ARBA" id="ARBA00008072"/>
    </source>
</evidence>
<name>A0A1D9PWE5_SCLS1</name>
<dbReference type="Gene3D" id="3.40.50.720">
    <property type="entry name" value="NAD(P)-binding Rossmann-like Domain"/>
    <property type="match status" value="1"/>
</dbReference>
<evidence type="ECO:0000256" key="4">
    <source>
        <dbReference type="ARBA" id="ARBA00022833"/>
    </source>
</evidence>
<keyword evidence="5" id="KW-0560">Oxidoreductase</keyword>
<dbReference type="Pfam" id="PF08240">
    <property type="entry name" value="ADH_N"/>
    <property type="match status" value="1"/>
</dbReference>
<keyword evidence="6" id="KW-0520">NAD</keyword>
<protein>
    <submittedName>
        <fullName evidence="10">Uncharacterized protein</fullName>
    </submittedName>
</protein>
<comment type="similarity">
    <text evidence="2 7">Belongs to the zinc-containing alcohol dehydrogenase family.</text>
</comment>
<accession>A0A1D9PWE5</accession>
<organism evidence="10 11">
    <name type="scientific">Sclerotinia sclerotiorum (strain ATCC 18683 / 1980 / Ss-1)</name>
    <name type="common">White mold</name>
    <name type="synonym">Whetzelinia sclerotiorum</name>
    <dbReference type="NCBI Taxonomy" id="665079"/>
    <lineage>
        <taxon>Eukaryota</taxon>
        <taxon>Fungi</taxon>
        <taxon>Dikarya</taxon>
        <taxon>Ascomycota</taxon>
        <taxon>Pezizomycotina</taxon>
        <taxon>Leotiomycetes</taxon>
        <taxon>Helotiales</taxon>
        <taxon>Sclerotiniaceae</taxon>
        <taxon>Sclerotinia</taxon>
    </lineage>
</organism>
<dbReference type="GO" id="GO:0016491">
    <property type="term" value="F:oxidoreductase activity"/>
    <property type="evidence" value="ECO:0007669"/>
    <property type="project" value="UniProtKB-KW"/>
</dbReference>
<dbReference type="InterPro" id="IPR036291">
    <property type="entry name" value="NAD(P)-bd_dom_sf"/>
</dbReference>
<dbReference type="InterPro" id="IPR013154">
    <property type="entry name" value="ADH-like_N"/>
</dbReference>
<keyword evidence="3 7" id="KW-0479">Metal-binding</keyword>
<evidence type="ECO:0000313" key="10">
    <source>
        <dbReference type="EMBL" id="APA07010.1"/>
    </source>
</evidence>
<reference evidence="11" key="1">
    <citation type="journal article" date="2017" name="Genome Biol. Evol.">
        <title>The complete genome sequence of the phytopathogenic fungus Sclerotinia sclerotiorum reveals insights into the genome architecture of broad host range pathogens.</title>
        <authorList>
            <person name="Derbyshire M."/>
            <person name="Denton-Giles M."/>
            <person name="Hegedus D."/>
            <person name="Seifbarghy S."/>
            <person name="Rollins J."/>
            <person name="van Kan J."/>
            <person name="Seidl M.F."/>
            <person name="Faino L."/>
            <person name="Mbengue M."/>
            <person name="Navaud O."/>
            <person name="Raffaele S."/>
            <person name="Hammond-Kosack K."/>
            <person name="Heard S."/>
            <person name="Oliver R."/>
        </authorList>
    </citation>
    <scope>NUCLEOTIDE SEQUENCE [LARGE SCALE GENOMIC DNA]</scope>
    <source>
        <strain evidence="11">ATCC 18683 / 1980 / Ss-1</strain>
    </source>
</reference>
<dbReference type="InterPro" id="IPR002328">
    <property type="entry name" value="ADH_Zn_CS"/>
</dbReference>
<evidence type="ECO:0000313" key="11">
    <source>
        <dbReference type="Proteomes" id="UP000177798"/>
    </source>
</evidence>
<dbReference type="EMBL" id="CP017815">
    <property type="protein sequence ID" value="APA07010.1"/>
    <property type="molecule type" value="Genomic_DNA"/>
</dbReference>
<dbReference type="OMA" id="YHGVYGS"/>
<evidence type="ECO:0000256" key="3">
    <source>
        <dbReference type="ARBA" id="ARBA00022723"/>
    </source>
</evidence>
<dbReference type="VEuPathDB" id="FungiDB:sscle_02g017800"/>
<dbReference type="PROSITE" id="PS00059">
    <property type="entry name" value="ADH_ZINC"/>
    <property type="match status" value="1"/>
</dbReference>
<dbReference type="Pfam" id="PF00107">
    <property type="entry name" value="ADH_zinc_N"/>
    <property type="match status" value="1"/>
</dbReference>